<dbReference type="SMART" id="SM00995">
    <property type="entry name" value="AD"/>
    <property type="match status" value="1"/>
</dbReference>
<comment type="caution">
    <text evidence="2">The sequence shown here is derived from an EMBL/GenBank/DDBJ whole genome shotgun (WGS) entry which is preliminary data.</text>
</comment>
<evidence type="ECO:0000313" key="2">
    <source>
        <dbReference type="EMBL" id="EJK71831.1"/>
    </source>
</evidence>
<evidence type="ECO:0000259" key="1">
    <source>
        <dbReference type="PROSITE" id="PS52001"/>
    </source>
</evidence>
<dbReference type="InterPro" id="IPR019181">
    <property type="entry name" value="LSM12_ABD"/>
</dbReference>
<gene>
    <name evidence="2" type="ORF">THAOC_06691</name>
</gene>
<keyword evidence="3" id="KW-1185">Reference proteome</keyword>
<dbReference type="PANTHER" id="PTHR13542">
    <property type="entry name" value="LSM12 HOMOLOG"/>
    <property type="match status" value="1"/>
</dbReference>
<organism evidence="2 3">
    <name type="scientific">Thalassiosira oceanica</name>
    <name type="common">Marine diatom</name>
    <dbReference type="NCBI Taxonomy" id="159749"/>
    <lineage>
        <taxon>Eukaryota</taxon>
        <taxon>Sar</taxon>
        <taxon>Stramenopiles</taxon>
        <taxon>Ochrophyta</taxon>
        <taxon>Bacillariophyta</taxon>
        <taxon>Coscinodiscophyceae</taxon>
        <taxon>Thalassiosirophycidae</taxon>
        <taxon>Thalassiosirales</taxon>
        <taxon>Thalassiosiraceae</taxon>
        <taxon>Thalassiosira</taxon>
    </lineage>
</organism>
<evidence type="ECO:0000313" key="3">
    <source>
        <dbReference type="Proteomes" id="UP000266841"/>
    </source>
</evidence>
<dbReference type="InterPro" id="IPR039683">
    <property type="entry name" value="Lsm12-like"/>
</dbReference>
<dbReference type="AlphaFoldDB" id="K0TED1"/>
<dbReference type="OMA" id="ACNEVEW"/>
<name>K0TED1_THAOC</name>
<dbReference type="Pfam" id="PF09793">
    <property type="entry name" value="AD"/>
    <property type="match status" value="1"/>
</dbReference>
<dbReference type="OrthoDB" id="1057137at2759"/>
<dbReference type="Proteomes" id="UP000266841">
    <property type="component" value="Unassembled WGS sequence"/>
</dbReference>
<dbReference type="InterPro" id="IPR047574">
    <property type="entry name" value="AD"/>
</dbReference>
<dbReference type="EMBL" id="AGNL01006729">
    <property type="protein sequence ID" value="EJK71831.1"/>
    <property type="molecule type" value="Genomic_DNA"/>
</dbReference>
<dbReference type="eggNOG" id="ENOG502RRBH">
    <property type="taxonomic scope" value="Eukaryota"/>
</dbReference>
<accession>K0TED1</accession>
<feature type="domain" description="AD" evidence="1">
    <location>
        <begin position="98"/>
        <end position="195"/>
    </location>
</feature>
<proteinExistence type="predicted"/>
<sequence length="195" mass="21484">MSGSETLARAYPVNTLVELTLAPGNEKVSGLVYCTDEISQAIVLKKSLVHTTLSSEVTVIHASSVTKKRIIDPDKEGKAAEEIMGTPNYKEELKLPLPNVNRRALEDRERRALRIAEEAFSKINDKASVEGQQIFDKLLKACNEVEWRGNSILVLKEIRVDPPYTADSCSLIKKSGGLDAHSLVRVKKIVEAASK</sequence>
<dbReference type="PROSITE" id="PS52001">
    <property type="entry name" value="AD"/>
    <property type="match status" value="1"/>
</dbReference>
<reference evidence="2 3" key="1">
    <citation type="journal article" date="2012" name="Genome Biol.">
        <title>Genome and low-iron response of an oceanic diatom adapted to chronic iron limitation.</title>
        <authorList>
            <person name="Lommer M."/>
            <person name="Specht M."/>
            <person name="Roy A.S."/>
            <person name="Kraemer L."/>
            <person name="Andreson R."/>
            <person name="Gutowska M.A."/>
            <person name="Wolf J."/>
            <person name="Bergner S.V."/>
            <person name="Schilhabel M.B."/>
            <person name="Klostermeier U.C."/>
            <person name="Beiko R.G."/>
            <person name="Rosenstiel P."/>
            <person name="Hippler M."/>
            <person name="Laroche J."/>
        </authorList>
    </citation>
    <scope>NUCLEOTIDE SEQUENCE [LARGE SCALE GENOMIC DNA]</scope>
    <source>
        <strain evidence="2 3">CCMP1005</strain>
    </source>
</reference>
<protein>
    <recommendedName>
        <fullName evidence="1">AD domain-containing protein</fullName>
    </recommendedName>
</protein>